<dbReference type="RefSeq" id="WP_020872726.1">
    <property type="nucleotide sequence ID" value="NC_022785.1"/>
</dbReference>
<dbReference type="SUPFAM" id="SSF51658">
    <property type="entry name" value="Xylose isomerase-like"/>
    <property type="match status" value="1"/>
</dbReference>
<dbReference type="InterPro" id="IPR013022">
    <property type="entry name" value="Xyl_isomerase-like_TIM-brl"/>
</dbReference>
<dbReference type="GO" id="GO:0016853">
    <property type="term" value="F:isomerase activity"/>
    <property type="evidence" value="ECO:0007669"/>
    <property type="project" value="UniProtKB-KW"/>
</dbReference>
<dbReference type="eggNOG" id="COG1082">
    <property type="taxonomic scope" value="Bacteria"/>
</dbReference>
<dbReference type="EMBL" id="QYCY01000001">
    <property type="protein sequence ID" value="RLV77562.1"/>
    <property type="molecule type" value="Genomic_DNA"/>
</dbReference>
<evidence type="ECO:0000313" key="2">
    <source>
        <dbReference type="EMBL" id="RLV77562.1"/>
    </source>
</evidence>
<dbReference type="Pfam" id="PF01261">
    <property type="entry name" value="AP_endonuc_2"/>
    <property type="match status" value="1"/>
</dbReference>
<dbReference type="AlphaFoldDB" id="A0A0A0NI47"/>
<gene>
    <name evidence="2" type="ORF">D3C57_104295</name>
</gene>
<keyword evidence="2" id="KW-0413">Isomerase</keyword>
<name>A0A0A0NI47_STRRN</name>
<dbReference type="InterPro" id="IPR036237">
    <property type="entry name" value="Xyl_isomerase-like_sf"/>
</dbReference>
<evidence type="ECO:0000313" key="3">
    <source>
        <dbReference type="Proteomes" id="UP000281594"/>
    </source>
</evidence>
<dbReference type="Proteomes" id="UP000281594">
    <property type="component" value="Unassembled WGS sequence"/>
</dbReference>
<sequence>MRIIGHTLGTPEQTLPEALQLFASAGLEGAEVIYQNDYRSGLPIRDDAAAAEAARVADDLGVPVMGLSPYTTGINHEDPAQRRAALDELRSAIDCAHRVGATRIRVYAGSWGADRTDHAAHWERLRSALTELAPLAADAGVRLCVENHFGTMTQSAKDTARLIREVDSPAVRVLYDQANLTFTHDEAWPEALREQGDLIGHVHVKDLVFTDPNAPFVASETARVKADERAVRSRVVGEGVVPWAEILRAVKQNGYDDVLSLEYEYRWHPQDLPAPEEGFARSARALRALLDQAAGLTPAEVSR</sequence>
<dbReference type="KEGG" id="src:M271_39285"/>
<dbReference type="HOGENOM" id="CLU_050006_6_3_11"/>
<dbReference type="Gene3D" id="3.20.20.150">
    <property type="entry name" value="Divalent-metal-dependent TIM barrel enzymes"/>
    <property type="match status" value="1"/>
</dbReference>
<accession>A0A0A0NI47</accession>
<feature type="domain" description="Xylose isomerase-like TIM barrel" evidence="1">
    <location>
        <begin position="20"/>
        <end position="288"/>
    </location>
</feature>
<dbReference type="PANTHER" id="PTHR12110">
    <property type="entry name" value="HYDROXYPYRUVATE ISOMERASE"/>
    <property type="match status" value="1"/>
</dbReference>
<protein>
    <submittedName>
        <fullName evidence="2">Xylose isomerase</fullName>
    </submittedName>
</protein>
<organism evidence="2 3">
    <name type="scientific">Streptomyces rapamycinicus (strain ATCC 29253 / DSM 41530 / NRRL 5491 / AYB-994)</name>
    <name type="common">Streptomyces hygroscopicus (strain ATCC 29253)</name>
    <dbReference type="NCBI Taxonomy" id="1343740"/>
    <lineage>
        <taxon>Bacteria</taxon>
        <taxon>Bacillati</taxon>
        <taxon>Actinomycetota</taxon>
        <taxon>Actinomycetes</taxon>
        <taxon>Kitasatosporales</taxon>
        <taxon>Streptomycetaceae</taxon>
        <taxon>Streptomyces</taxon>
        <taxon>Streptomyces violaceusniger group</taxon>
    </lineage>
</organism>
<reference evidence="2 3" key="1">
    <citation type="journal article" date="2018" name="J. Biol. Chem.">
        <title>Discovery of the actinoplanic acid pathway in Streptomyces rapamycinicus reveals a genetically conserved synergism with rapamycin.</title>
        <authorList>
            <person name="Mrak P."/>
            <person name="Krastel P."/>
            <person name="Pivk Lukancic P."/>
            <person name="Tao J."/>
            <person name="Pistorius D."/>
            <person name="Moore C.M."/>
        </authorList>
    </citation>
    <scope>NUCLEOTIDE SEQUENCE [LARGE SCALE GENOMIC DNA]</scope>
    <source>
        <strain evidence="2 3">NRRL 5491</strain>
    </source>
</reference>
<evidence type="ECO:0000259" key="1">
    <source>
        <dbReference type="Pfam" id="PF01261"/>
    </source>
</evidence>
<proteinExistence type="predicted"/>
<dbReference type="InterPro" id="IPR050312">
    <property type="entry name" value="IolE/XylAMocC-like"/>
</dbReference>
<dbReference type="STRING" id="1343740.M271_39285"/>
<comment type="caution">
    <text evidence="2">The sequence shown here is derived from an EMBL/GenBank/DDBJ whole genome shotgun (WGS) entry which is preliminary data.</text>
</comment>
<dbReference type="PANTHER" id="PTHR12110:SF21">
    <property type="entry name" value="XYLOSE ISOMERASE-LIKE TIM BARREL DOMAIN-CONTAINING PROTEIN"/>
    <property type="match status" value="1"/>
</dbReference>